<dbReference type="GO" id="GO:0016787">
    <property type="term" value="F:hydrolase activity"/>
    <property type="evidence" value="ECO:0007669"/>
    <property type="project" value="UniProtKB-KW"/>
</dbReference>
<protein>
    <submittedName>
        <fullName evidence="2">Glycoside hydrolase family 16 protein</fullName>
    </submittedName>
</protein>
<organism evidence="2 3">
    <name type="scientific">Herbiconiux daphne</name>
    <dbReference type="NCBI Taxonomy" id="2970914"/>
    <lineage>
        <taxon>Bacteria</taxon>
        <taxon>Bacillati</taxon>
        <taxon>Actinomycetota</taxon>
        <taxon>Actinomycetes</taxon>
        <taxon>Micrococcales</taxon>
        <taxon>Microbacteriaceae</taxon>
        <taxon>Herbiconiux</taxon>
    </lineage>
</organism>
<keyword evidence="3" id="KW-1185">Reference proteome</keyword>
<dbReference type="EMBL" id="JANLCJ010000002">
    <property type="protein sequence ID" value="MCS5733711.1"/>
    <property type="molecule type" value="Genomic_DNA"/>
</dbReference>
<evidence type="ECO:0000313" key="2">
    <source>
        <dbReference type="EMBL" id="MCS5733711.1"/>
    </source>
</evidence>
<comment type="caution">
    <text evidence="2">The sequence shown here is derived from an EMBL/GenBank/DDBJ whole genome shotgun (WGS) entry which is preliminary data.</text>
</comment>
<gene>
    <name evidence="2" type="ORF">N1032_08160</name>
</gene>
<dbReference type="InterPro" id="IPR013320">
    <property type="entry name" value="ConA-like_dom_sf"/>
</dbReference>
<dbReference type="InterPro" id="IPR000757">
    <property type="entry name" value="Beta-glucanase-like"/>
</dbReference>
<proteinExistence type="predicted"/>
<evidence type="ECO:0000259" key="1">
    <source>
        <dbReference type="PROSITE" id="PS51762"/>
    </source>
</evidence>
<feature type="domain" description="GH16" evidence="1">
    <location>
        <begin position="1"/>
        <end position="266"/>
    </location>
</feature>
<reference evidence="2" key="1">
    <citation type="submission" date="2022-08" db="EMBL/GenBank/DDBJ databases">
        <authorList>
            <person name="Deng Y."/>
            <person name="Han X.-F."/>
            <person name="Zhang Y.-Q."/>
        </authorList>
    </citation>
    <scope>NUCLEOTIDE SEQUENCE</scope>
    <source>
        <strain evidence="2">CPCC 203386</strain>
    </source>
</reference>
<dbReference type="CDD" id="cd00413">
    <property type="entry name" value="Glyco_hydrolase_16"/>
    <property type="match status" value="1"/>
</dbReference>
<dbReference type="Pfam" id="PF00722">
    <property type="entry name" value="Glyco_hydro_16"/>
    <property type="match status" value="1"/>
</dbReference>
<name>A0ABT2H1A2_9MICO</name>
<sequence>MQYVYPSMRSGNWSAEDLRDDFPGPALDAARWVDHYLPQWTTPERSAARYDFTDGGLQLRIDADQPAWRDEDGPFRVSNIQTGTFSGPVGSDVGTHRHTDGLTVRTEVATSALWTPSGGGYAEATVRATDDPTCMLGIWLVGFEQSGPDDSGEICIAELFGSAIGRDRSTVRLGVKAHHDPRLRTEVTDLELPIDATGAHTYGAGWTADWIEFVIDGRVARRVTQGIRYPLQLMIDLFEFPTGDARPADAYPKTALVQSARGYRRR</sequence>
<dbReference type="SUPFAM" id="SSF49899">
    <property type="entry name" value="Concanavalin A-like lectins/glucanases"/>
    <property type="match status" value="1"/>
</dbReference>
<evidence type="ECO:0000313" key="3">
    <source>
        <dbReference type="Proteomes" id="UP001165586"/>
    </source>
</evidence>
<dbReference type="Proteomes" id="UP001165586">
    <property type="component" value="Unassembled WGS sequence"/>
</dbReference>
<keyword evidence="2" id="KW-0378">Hydrolase</keyword>
<dbReference type="Gene3D" id="2.60.120.200">
    <property type="match status" value="1"/>
</dbReference>
<accession>A0ABT2H1A2</accession>
<dbReference type="PROSITE" id="PS51762">
    <property type="entry name" value="GH16_2"/>
    <property type="match status" value="1"/>
</dbReference>
<dbReference type="RefSeq" id="WP_259538528.1">
    <property type="nucleotide sequence ID" value="NZ_JANLCJ010000002.1"/>
</dbReference>